<organism evidence="2 3">
    <name type="scientific">Pediococcus inopinatus</name>
    <dbReference type="NCBI Taxonomy" id="114090"/>
    <lineage>
        <taxon>Bacteria</taxon>
        <taxon>Bacillati</taxon>
        <taxon>Bacillota</taxon>
        <taxon>Bacilli</taxon>
        <taxon>Lactobacillales</taxon>
        <taxon>Lactobacillaceae</taxon>
        <taxon>Pediococcus</taxon>
    </lineage>
</organism>
<feature type="transmembrane region" description="Helical" evidence="1">
    <location>
        <begin position="15"/>
        <end position="34"/>
    </location>
</feature>
<dbReference type="InterPro" id="IPR018672">
    <property type="entry name" value="DUF2140"/>
</dbReference>
<evidence type="ECO:0000313" key="2">
    <source>
        <dbReference type="EMBL" id="WPC20737.1"/>
    </source>
</evidence>
<proteinExistence type="predicted"/>
<reference evidence="3" key="1">
    <citation type="submission" date="2024-06" db="EMBL/GenBank/DDBJ databases">
        <authorList>
            <person name="Chang H.C."/>
            <person name="Mun S.Y."/>
        </authorList>
    </citation>
    <scope>NUCLEOTIDE SEQUENCE [LARGE SCALE GENOMIC DNA]</scope>
    <source>
        <strain evidence="3">KT1</strain>
    </source>
</reference>
<sequence length="201" mass="22568">MKNKTVETKKTKLNIWKWAFIILLAIIIAFGIFFKMRIANTPVPDSQNQTTTTSASSINVNLNKNQLNALMAAYLKPYQTNKNFSYQLKVNKQVFLIGKVKVLGSNVNYALSLTPTVQSSGNIVLTAKHLAVGALSISPKLVLSYIGSNYNLPKWIRIKNKTITLNLQKIKTTNGVYFKAKKLDIKNNQFIFSINIPKQSD</sequence>
<evidence type="ECO:0000256" key="1">
    <source>
        <dbReference type="SAM" id="Phobius"/>
    </source>
</evidence>
<keyword evidence="1" id="KW-0472">Membrane</keyword>
<evidence type="ECO:0000313" key="3">
    <source>
        <dbReference type="Proteomes" id="UP001302696"/>
    </source>
</evidence>
<dbReference type="EMBL" id="CP104778">
    <property type="protein sequence ID" value="WPC20737.1"/>
    <property type="molecule type" value="Genomic_DNA"/>
</dbReference>
<dbReference type="RefSeq" id="WP_057772177.1">
    <property type="nucleotide sequence ID" value="NZ_BBIM01000028.1"/>
</dbReference>
<keyword evidence="3" id="KW-1185">Reference proteome</keyword>
<dbReference type="Proteomes" id="UP001302696">
    <property type="component" value="Chromosome"/>
</dbReference>
<protein>
    <submittedName>
        <fullName evidence="2">YpmS family protein</fullName>
    </submittedName>
</protein>
<gene>
    <name evidence="2" type="ORF">N6G96_05380</name>
</gene>
<keyword evidence="1" id="KW-0812">Transmembrane</keyword>
<name>A0ABZ0Q1C6_9LACO</name>
<dbReference type="Pfam" id="PF09911">
    <property type="entry name" value="DUF2140"/>
    <property type="match status" value="1"/>
</dbReference>
<keyword evidence="1" id="KW-1133">Transmembrane helix</keyword>
<accession>A0ABZ0Q1C6</accession>